<evidence type="ECO:0000313" key="2">
    <source>
        <dbReference type="Proteomes" id="UP001597049"/>
    </source>
</evidence>
<dbReference type="SUPFAM" id="SSF52540">
    <property type="entry name" value="P-loop containing nucleoside triphosphate hydrolases"/>
    <property type="match status" value="1"/>
</dbReference>
<dbReference type="EMBL" id="JBHTIV010000022">
    <property type="protein sequence ID" value="MFD0933334.1"/>
    <property type="molecule type" value="Genomic_DNA"/>
</dbReference>
<keyword evidence="2" id="KW-1185">Reference proteome</keyword>
<reference evidence="2" key="1">
    <citation type="journal article" date="2019" name="Int. J. Syst. Evol. Microbiol.">
        <title>The Global Catalogue of Microorganisms (GCM) 10K type strain sequencing project: providing services to taxonomists for standard genome sequencing and annotation.</title>
        <authorList>
            <consortium name="The Broad Institute Genomics Platform"/>
            <consortium name="The Broad Institute Genome Sequencing Center for Infectious Disease"/>
            <person name="Wu L."/>
            <person name="Ma J."/>
        </authorList>
    </citation>
    <scope>NUCLEOTIDE SEQUENCE [LARGE SCALE GENOMIC DNA]</scope>
    <source>
        <strain evidence="2">CCUG 56752</strain>
    </source>
</reference>
<dbReference type="Gene3D" id="3.40.50.300">
    <property type="entry name" value="P-loop containing nucleotide triphosphate hydrolases"/>
    <property type="match status" value="1"/>
</dbReference>
<dbReference type="Pfam" id="PF03567">
    <property type="entry name" value="Sulfotransfer_2"/>
    <property type="match status" value="1"/>
</dbReference>
<protein>
    <submittedName>
        <fullName evidence="1">Sulfotransferase family 2 domain-containing protein</fullName>
    </submittedName>
</protein>
<accession>A0ABW3GSV4</accession>
<evidence type="ECO:0000313" key="1">
    <source>
        <dbReference type="EMBL" id="MFD0933334.1"/>
    </source>
</evidence>
<gene>
    <name evidence="1" type="ORF">ACFQ0R_12060</name>
</gene>
<sequence length="252" mass="30341">MKIIFTHIEKCAGTSFNELLQLNYFRYIHITKNKFGGNDRKNDLTYEQFKQIKKLYPSGIGGHSVRPYLDFLKLEKSFNITFLREPLERYMSQYNHDKEMGFTRDIEHFLSREYMNNFMVNKLAGENNIDKAINYLDRFDFVGDANRYFQSLNHLDHLLNKRFYGTAQQKNVRSKKNEYIIFSDLSDLQKAKAIENNALDIELYNYFLKNSSYLNNYPNMYDFKKPSKLRIKLLYKLNKRRKSKIKDIRNKF</sequence>
<dbReference type="InterPro" id="IPR027417">
    <property type="entry name" value="P-loop_NTPase"/>
</dbReference>
<dbReference type="InterPro" id="IPR005331">
    <property type="entry name" value="Sulfotransferase"/>
</dbReference>
<dbReference type="Proteomes" id="UP001597049">
    <property type="component" value="Unassembled WGS sequence"/>
</dbReference>
<organism evidence="1 2">
    <name type="scientific">Psychroflexus salinarum</name>
    <dbReference type="NCBI Taxonomy" id="546024"/>
    <lineage>
        <taxon>Bacteria</taxon>
        <taxon>Pseudomonadati</taxon>
        <taxon>Bacteroidota</taxon>
        <taxon>Flavobacteriia</taxon>
        <taxon>Flavobacteriales</taxon>
        <taxon>Flavobacteriaceae</taxon>
        <taxon>Psychroflexus</taxon>
    </lineage>
</organism>
<name>A0ABW3GSV4_9FLAO</name>
<proteinExistence type="predicted"/>
<comment type="caution">
    <text evidence="1">The sequence shown here is derived from an EMBL/GenBank/DDBJ whole genome shotgun (WGS) entry which is preliminary data.</text>
</comment>
<dbReference type="RefSeq" id="WP_379658636.1">
    <property type="nucleotide sequence ID" value="NZ_JBHTIV010000022.1"/>
</dbReference>